<dbReference type="Gene3D" id="3.80.10.10">
    <property type="entry name" value="Ribonuclease Inhibitor"/>
    <property type="match status" value="1"/>
</dbReference>
<sequence>MGDYRSVPPRMRLAQHDTVEIVTIAFPDRGLHLGVLNALMADDATAAELRAIIESTGPDGPDDGYPGPGPRLDASLELLHAVAVPPGQVSAITHLDFDGGNDVYMLIEQTLDIDTGGESDDYNVTSLEGVQSLSGLRSLDLDGHGYHPLPLDLTPLTGHPALSDLLLTGVCTGSAALESLPALLTLDVRLAHLDDPEVLARLEARGVTVHRRTPR</sequence>
<evidence type="ECO:0000259" key="1">
    <source>
        <dbReference type="Pfam" id="PF21832"/>
    </source>
</evidence>
<dbReference type="AlphaFoldDB" id="A0A8J3PGD3"/>
<proteinExistence type="predicted"/>
<protein>
    <recommendedName>
        <fullName evidence="1">DUF6892 domain-containing protein</fullName>
    </recommendedName>
</protein>
<organism evidence="2 3">
    <name type="scientific">Catellatospora methionotrophica</name>
    <dbReference type="NCBI Taxonomy" id="121620"/>
    <lineage>
        <taxon>Bacteria</taxon>
        <taxon>Bacillati</taxon>
        <taxon>Actinomycetota</taxon>
        <taxon>Actinomycetes</taxon>
        <taxon>Micromonosporales</taxon>
        <taxon>Micromonosporaceae</taxon>
        <taxon>Catellatospora</taxon>
    </lineage>
</organism>
<keyword evidence="3" id="KW-1185">Reference proteome</keyword>
<dbReference type="Pfam" id="PF21832">
    <property type="entry name" value="DUF6892"/>
    <property type="match status" value="1"/>
</dbReference>
<evidence type="ECO:0000313" key="2">
    <source>
        <dbReference type="EMBL" id="GIG16666.1"/>
    </source>
</evidence>
<evidence type="ECO:0000313" key="3">
    <source>
        <dbReference type="Proteomes" id="UP000660339"/>
    </source>
</evidence>
<feature type="domain" description="DUF6892" evidence="1">
    <location>
        <begin position="24"/>
        <end position="209"/>
    </location>
</feature>
<reference evidence="2" key="1">
    <citation type="submission" date="2021-01" db="EMBL/GenBank/DDBJ databases">
        <title>Whole genome shotgun sequence of Catellatospora methionotrophica NBRC 14553.</title>
        <authorList>
            <person name="Komaki H."/>
            <person name="Tamura T."/>
        </authorList>
    </citation>
    <scope>NUCLEOTIDE SEQUENCE</scope>
    <source>
        <strain evidence="2">NBRC 14553</strain>
    </source>
</reference>
<dbReference type="Proteomes" id="UP000660339">
    <property type="component" value="Unassembled WGS sequence"/>
</dbReference>
<dbReference type="InterPro" id="IPR054187">
    <property type="entry name" value="DUF6892"/>
</dbReference>
<dbReference type="EMBL" id="BONJ01000028">
    <property type="protein sequence ID" value="GIG16666.1"/>
    <property type="molecule type" value="Genomic_DNA"/>
</dbReference>
<dbReference type="InterPro" id="IPR032675">
    <property type="entry name" value="LRR_dom_sf"/>
</dbReference>
<comment type="caution">
    <text evidence="2">The sequence shown here is derived from an EMBL/GenBank/DDBJ whole genome shotgun (WGS) entry which is preliminary data.</text>
</comment>
<name>A0A8J3PGD3_9ACTN</name>
<gene>
    <name evidence="2" type="ORF">Cme02nite_49980</name>
</gene>
<accession>A0A8J3PGD3</accession>